<keyword evidence="2" id="KW-1185">Reference proteome</keyword>
<reference evidence="1" key="1">
    <citation type="submission" date="2020-06" db="EMBL/GenBank/DDBJ databases">
        <title>Draft genome of Bugula neritina, a colonial animal packing powerful symbionts and potential medicines.</title>
        <authorList>
            <person name="Rayko M."/>
        </authorList>
    </citation>
    <scope>NUCLEOTIDE SEQUENCE [LARGE SCALE GENOMIC DNA]</scope>
    <source>
        <strain evidence="1">Kwan_BN1</strain>
    </source>
</reference>
<dbReference type="OrthoDB" id="288590at2759"/>
<dbReference type="InterPro" id="IPR027443">
    <property type="entry name" value="IPNS-like_sf"/>
</dbReference>
<protein>
    <submittedName>
        <fullName evidence="1">Uncharacterized protein</fullName>
    </submittedName>
</protein>
<sequence>MNIFVYLIVQYPCIIHKQLLEETAPAPDYKEVFHTNRITEGDRTLVPPIFDSEESKKLRAKFEEQASRILYLLGVAMKLKDPYQMVKAHSFTEKKNPSNQSVVWYPKVDKSLLVPGQLRCGEHTDFGSITLLYSDAPGLQVLFSVRYSIWLKRRRQLHQGFLHCQSDE</sequence>
<organism evidence="1 2">
    <name type="scientific">Bugula neritina</name>
    <name type="common">Brown bryozoan</name>
    <name type="synonym">Sertularia neritina</name>
    <dbReference type="NCBI Taxonomy" id="10212"/>
    <lineage>
        <taxon>Eukaryota</taxon>
        <taxon>Metazoa</taxon>
        <taxon>Spiralia</taxon>
        <taxon>Lophotrochozoa</taxon>
        <taxon>Bryozoa</taxon>
        <taxon>Gymnolaemata</taxon>
        <taxon>Cheilostomatida</taxon>
        <taxon>Flustrina</taxon>
        <taxon>Buguloidea</taxon>
        <taxon>Bugulidae</taxon>
        <taxon>Bugula</taxon>
    </lineage>
</organism>
<comment type="caution">
    <text evidence="1">The sequence shown here is derived from an EMBL/GenBank/DDBJ whole genome shotgun (WGS) entry which is preliminary data.</text>
</comment>
<dbReference type="EMBL" id="VXIV02003121">
    <property type="protein sequence ID" value="KAF6021130.1"/>
    <property type="molecule type" value="Genomic_DNA"/>
</dbReference>
<accession>A0A7J7J4L8</accession>
<proteinExistence type="predicted"/>
<dbReference type="Proteomes" id="UP000593567">
    <property type="component" value="Unassembled WGS sequence"/>
</dbReference>
<evidence type="ECO:0000313" key="1">
    <source>
        <dbReference type="EMBL" id="KAF6021130.1"/>
    </source>
</evidence>
<dbReference type="SUPFAM" id="SSF51197">
    <property type="entry name" value="Clavaminate synthase-like"/>
    <property type="match status" value="1"/>
</dbReference>
<gene>
    <name evidence="1" type="ORF">EB796_020563</name>
</gene>
<evidence type="ECO:0000313" key="2">
    <source>
        <dbReference type="Proteomes" id="UP000593567"/>
    </source>
</evidence>
<dbReference type="AlphaFoldDB" id="A0A7J7J4L8"/>
<name>A0A7J7J4L8_BUGNE</name>
<dbReference type="Gene3D" id="2.60.120.330">
    <property type="entry name" value="B-lactam Antibiotic, Isopenicillin N Synthase, Chain"/>
    <property type="match status" value="1"/>
</dbReference>